<feature type="domain" description="DUF6570" evidence="1">
    <location>
        <begin position="2"/>
        <end position="81"/>
    </location>
</feature>
<reference evidence="2 3" key="1">
    <citation type="journal article" date="2012" name="Proc. Natl. Acad. Sci. U.S.A.">
        <title>Comparative genomics of Ceriporiopsis subvermispora and Phanerochaete chrysosporium provide insight into selective ligninolysis.</title>
        <authorList>
            <person name="Fernandez-Fueyo E."/>
            <person name="Ruiz-Duenas F.J."/>
            <person name="Ferreira P."/>
            <person name="Floudas D."/>
            <person name="Hibbett D.S."/>
            <person name="Canessa P."/>
            <person name="Larrondo L.F."/>
            <person name="James T.Y."/>
            <person name="Seelenfreund D."/>
            <person name="Lobos S."/>
            <person name="Polanco R."/>
            <person name="Tello M."/>
            <person name="Honda Y."/>
            <person name="Watanabe T."/>
            <person name="Watanabe T."/>
            <person name="Ryu J.S."/>
            <person name="Kubicek C.P."/>
            <person name="Schmoll M."/>
            <person name="Gaskell J."/>
            <person name="Hammel K.E."/>
            <person name="St John F.J."/>
            <person name="Vanden Wymelenberg A."/>
            <person name="Sabat G."/>
            <person name="Splinter BonDurant S."/>
            <person name="Syed K."/>
            <person name="Yadav J.S."/>
            <person name="Doddapaneni H."/>
            <person name="Subramanian V."/>
            <person name="Lavin J.L."/>
            <person name="Oguiza J.A."/>
            <person name="Perez G."/>
            <person name="Pisabarro A.G."/>
            <person name="Ramirez L."/>
            <person name="Santoyo F."/>
            <person name="Master E."/>
            <person name="Coutinho P.M."/>
            <person name="Henrissat B."/>
            <person name="Lombard V."/>
            <person name="Magnuson J.K."/>
            <person name="Kuees U."/>
            <person name="Hori C."/>
            <person name="Igarashi K."/>
            <person name="Samejima M."/>
            <person name="Held B.W."/>
            <person name="Barry K.W."/>
            <person name="LaButti K.M."/>
            <person name="Lapidus A."/>
            <person name="Lindquist E.A."/>
            <person name="Lucas S.M."/>
            <person name="Riley R."/>
            <person name="Salamov A.A."/>
            <person name="Hoffmeister D."/>
            <person name="Schwenk D."/>
            <person name="Hadar Y."/>
            <person name="Yarden O."/>
            <person name="de Vries R.P."/>
            <person name="Wiebenga A."/>
            <person name="Stenlid J."/>
            <person name="Eastwood D."/>
            <person name="Grigoriev I.V."/>
            <person name="Berka R.M."/>
            <person name="Blanchette R.A."/>
            <person name="Kersten P."/>
            <person name="Martinez A.T."/>
            <person name="Vicuna R."/>
            <person name="Cullen D."/>
        </authorList>
    </citation>
    <scope>NUCLEOTIDE SEQUENCE [LARGE SCALE GENOMIC DNA]</scope>
    <source>
        <strain evidence="2 3">B</strain>
    </source>
</reference>
<dbReference type="EMBL" id="KB445832">
    <property type="protein sequence ID" value="EMD30858.1"/>
    <property type="molecule type" value="Genomic_DNA"/>
</dbReference>
<gene>
    <name evidence="2" type="ORF">CERSUDRAFT_35758</name>
</gene>
<dbReference type="AlphaFoldDB" id="M2Q211"/>
<evidence type="ECO:0000313" key="3">
    <source>
        <dbReference type="Proteomes" id="UP000016930"/>
    </source>
</evidence>
<name>M2Q211_CERS8</name>
<feature type="non-terminal residue" evidence="2">
    <location>
        <position position="215"/>
    </location>
</feature>
<feature type="non-terminal residue" evidence="2">
    <location>
        <position position="1"/>
    </location>
</feature>
<evidence type="ECO:0000259" key="1">
    <source>
        <dbReference type="Pfam" id="PF20209"/>
    </source>
</evidence>
<dbReference type="InterPro" id="IPR046700">
    <property type="entry name" value="DUF6570"/>
</dbReference>
<dbReference type="OrthoDB" id="3221862at2759"/>
<protein>
    <recommendedName>
        <fullName evidence="1">DUF6570 domain-containing protein</fullName>
    </recommendedName>
</protein>
<organism evidence="2 3">
    <name type="scientific">Ceriporiopsis subvermispora (strain B)</name>
    <name type="common">White-rot fungus</name>
    <name type="synonym">Gelatoporia subvermispora</name>
    <dbReference type="NCBI Taxonomy" id="914234"/>
    <lineage>
        <taxon>Eukaryota</taxon>
        <taxon>Fungi</taxon>
        <taxon>Dikarya</taxon>
        <taxon>Basidiomycota</taxon>
        <taxon>Agaricomycotina</taxon>
        <taxon>Agaricomycetes</taxon>
        <taxon>Polyporales</taxon>
        <taxon>Gelatoporiaceae</taxon>
        <taxon>Gelatoporia</taxon>
    </lineage>
</organism>
<evidence type="ECO:0000313" key="2">
    <source>
        <dbReference type="EMBL" id="EMD30858.1"/>
    </source>
</evidence>
<accession>M2Q211</accession>
<sequence length="215" mass="23933">LSGNAVVFSQPVERFYDKLPPPPSDLDECLVILFIGSRPPTENDFKRTPLLVRKHKVLAALEWLILNHIDYADLTISHENLKLYPDDSPPVAVVHRCADGQVEAEAQASFEADGDRGTEVGPCPFAVQGLTGAEVATMTHDVRVAIAVKHLKENNPVLVYGHSDRPDSTYNNPSLFPSMFPWLFPYGLGGFGNILQVRKINHAGHIKWVVMYHDR</sequence>
<proteinExistence type="predicted"/>
<dbReference type="Proteomes" id="UP000016930">
    <property type="component" value="Unassembled WGS sequence"/>
</dbReference>
<dbReference type="STRING" id="914234.M2Q211"/>
<dbReference type="Pfam" id="PF20209">
    <property type="entry name" value="DUF6570"/>
    <property type="match status" value="1"/>
</dbReference>
<dbReference type="HOGENOM" id="CLU_090397_0_0_1"/>
<keyword evidence="3" id="KW-1185">Reference proteome</keyword>